<dbReference type="STRING" id="652787.SAMN05216490_4575"/>
<proteinExistence type="predicted"/>
<dbReference type="EMBL" id="LT629740">
    <property type="protein sequence ID" value="SDT64763.1"/>
    <property type="molecule type" value="Genomic_DNA"/>
</dbReference>
<keyword evidence="2" id="KW-1185">Reference proteome</keyword>
<organism evidence="1 2">
    <name type="scientific">Mucilaginibacter mallensis</name>
    <dbReference type="NCBI Taxonomy" id="652787"/>
    <lineage>
        <taxon>Bacteria</taxon>
        <taxon>Pseudomonadati</taxon>
        <taxon>Bacteroidota</taxon>
        <taxon>Sphingobacteriia</taxon>
        <taxon>Sphingobacteriales</taxon>
        <taxon>Sphingobacteriaceae</taxon>
        <taxon>Mucilaginibacter</taxon>
    </lineage>
</organism>
<name>A0A1H2C2X5_MUCMA</name>
<dbReference type="Proteomes" id="UP000199679">
    <property type="component" value="Chromosome I"/>
</dbReference>
<evidence type="ECO:0000313" key="2">
    <source>
        <dbReference type="Proteomes" id="UP000199679"/>
    </source>
</evidence>
<dbReference type="OrthoDB" id="2381482at2"/>
<reference evidence="1 2" key="1">
    <citation type="submission" date="2016-10" db="EMBL/GenBank/DDBJ databases">
        <authorList>
            <person name="de Groot N.N."/>
        </authorList>
    </citation>
    <scope>NUCLEOTIDE SEQUENCE [LARGE SCALE GENOMIC DNA]</scope>
    <source>
        <strain evidence="1 2">MP1X4</strain>
    </source>
</reference>
<evidence type="ECO:0000313" key="1">
    <source>
        <dbReference type="EMBL" id="SDT64763.1"/>
    </source>
</evidence>
<protein>
    <submittedName>
        <fullName evidence="1">Uncharacterized protein</fullName>
    </submittedName>
</protein>
<dbReference type="RefSeq" id="WP_091378699.1">
    <property type="nucleotide sequence ID" value="NZ_LT629740.1"/>
</dbReference>
<dbReference type="AlphaFoldDB" id="A0A1H2C2X5"/>
<sequence>MGNLKEDINTNSEWIVKAFKSIKLDLDYTITSFIEIDKYFIINTKKGKAKAGSTLSKNLGPILFSIGSYIGNTIIKNIPGSFWITDDDTADGEITASVKLPDGNIIFPMQRVMKRFKNGNEDSIYPYGYEISKNLTNEIFNEKYWDIIKEKKTWWKF</sequence>
<gene>
    <name evidence="1" type="ORF">SAMN05216490_4575</name>
</gene>
<accession>A0A1H2C2X5</accession>